<dbReference type="EMBL" id="JABCRE010000002">
    <property type="protein sequence ID" value="NMW31255.1"/>
    <property type="molecule type" value="Genomic_DNA"/>
</dbReference>
<evidence type="ECO:0000313" key="1">
    <source>
        <dbReference type="EMBL" id="NMW31255.1"/>
    </source>
</evidence>
<evidence type="ECO:0000313" key="2">
    <source>
        <dbReference type="Proteomes" id="UP000561181"/>
    </source>
</evidence>
<dbReference type="Proteomes" id="UP000561181">
    <property type="component" value="Unassembled WGS sequence"/>
</dbReference>
<organism evidence="1 2">
    <name type="scientific">Pontixanthobacter rizhaonensis</name>
    <dbReference type="NCBI Taxonomy" id="2730337"/>
    <lineage>
        <taxon>Bacteria</taxon>
        <taxon>Pseudomonadati</taxon>
        <taxon>Pseudomonadota</taxon>
        <taxon>Alphaproteobacteria</taxon>
        <taxon>Sphingomonadales</taxon>
        <taxon>Erythrobacteraceae</taxon>
        <taxon>Pontixanthobacter</taxon>
    </lineage>
</organism>
<dbReference type="InterPro" id="IPR025961">
    <property type="entry name" value="Metal_resist"/>
</dbReference>
<proteinExistence type="predicted"/>
<dbReference type="Pfam" id="PF13801">
    <property type="entry name" value="Metal_resist"/>
    <property type="match status" value="1"/>
</dbReference>
<dbReference type="Gene3D" id="1.20.120.1490">
    <property type="match status" value="1"/>
</dbReference>
<dbReference type="RefSeq" id="WP_170010587.1">
    <property type="nucleotide sequence ID" value="NZ_JABCRE010000002.1"/>
</dbReference>
<sequence>MKIGPVRIIILLALALAAGWLGSYCANYWSQRDVETQGIHSFVHDELDLTDSQLKQLEALEANFAVKQKSLELSLRAANADLAAAMEAEHEYGPKVSLAIEAVHEKMGALQKATVEHIFNMRRLLTDEQQKAFDARVGNALTANQE</sequence>
<name>A0A848QM54_9SPHN</name>
<protein>
    <submittedName>
        <fullName evidence="1">Periplasmic heavy metal sensor</fullName>
    </submittedName>
</protein>
<keyword evidence="2" id="KW-1185">Reference proteome</keyword>
<reference evidence="1 2" key="1">
    <citation type="submission" date="2020-04" db="EMBL/GenBank/DDBJ databases">
        <authorList>
            <person name="Liu A."/>
        </authorList>
    </citation>
    <scope>NUCLEOTIDE SEQUENCE [LARGE SCALE GENOMIC DNA]</scope>
    <source>
        <strain evidence="1 2">RZ02</strain>
    </source>
</reference>
<gene>
    <name evidence="1" type="ORF">HKD42_04195</name>
</gene>
<comment type="caution">
    <text evidence="1">The sequence shown here is derived from an EMBL/GenBank/DDBJ whole genome shotgun (WGS) entry which is preliminary data.</text>
</comment>
<dbReference type="AlphaFoldDB" id="A0A848QM54"/>
<accession>A0A848QM54</accession>